<dbReference type="EMBL" id="BKCJ010308144">
    <property type="protein sequence ID" value="GEZ67159.1"/>
    <property type="molecule type" value="Genomic_DNA"/>
</dbReference>
<dbReference type="InterPro" id="IPR000477">
    <property type="entry name" value="RT_dom"/>
</dbReference>
<dbReference type="AlphaFoldDB" id="A0A699IM48"/>
<organism evidence="2">
    <name type="scientific">Tanacetum cinerariifolium</name>
    <name type="common">Dalmatian daisy</name>
    <name type="synonym">Chrysanthemum cinerariifolium</name>
    <dbReference type="NCBI Taxonomy" id="118510"/>
    <lineage>
        <taxon>Eukaryota</taxon>
        <taxon>Viridiplantae</taxon>
        <taxon>Streptophyta</taxon>
        <taxon>Embryophyta</taxon>
        <taxon>Tracheophyta</taxon>
        <taxon>Spermatophyta</taxon>
        <taxon>Magnoliopsida</taxon>
        <taxon>eudicotyledons</taxon>
        <taxon>Gunneridae</taxon>
        <taxon>Pentapetalae</taxon>
        <taxon>asterids</taxon>
        <taxon>campanulids</taxon>
        <taxon>Asterales</taxon>
        <taxon>Asteraceae</taxon>
        <taxon>Asteroideae</taxon>
        <taxon>Anthemideae</taxon>
        <taxon>Anthemidinae</taxon>
        <taxon>Tanacetum</taxon>
    </lineage>
</organism>
<dbReference type="PANTHER" id="PTHR46890:SF48">
    <property type="entry name" value="RNA-DIRECTED DNA POLYMERASE"/>
    <property type="match status" value="1"/>
</dbReference>
<feature type="domain" description="Reverse transcriptase" evidence="1">
    <location>
        <begin position="272"/>
        <end position="491"/>
    </location>
</feature>
<feature type="non-terminal residue" evidence="2">
    <location>
        <position position="1"/>
    </location>
</feature>
<evidence type="ECO:0000313" key="2">
    <source>
        <dbReference type="EMBL" id="GEZ67159.1"/>
    </source>
</evidence>
<dbReference type="InterPro" id="IPR052343">
    <property type="entry name" value="Retrotransposon-Effector_Assoc"/>
</dbReference>
<dbReference type="Pfam" id="PF00078">
    <property type="entry name" value="RVT_1"/>
    <property type="match status" value="1"/>
</dbReference>
<accession>A0A699IM48</accession>
<reference evidence="2" key="1">
    <citation type="journal article" date="2019" name="Sci. Rep.">
        <title>Draft genome of Tanacetum cinerariifolium, the natural source of mosquito coil.</title>
        <authorList>
            <person name="Yamashiro T."/>
            <person name="Shiraishi A."/>
            <person name="Satake H."/>
            <person name="Nakayama K."/>
        </authorList>
    </citation>
    <scope>NUCLEOTIDE SEQUENCE</scope>
</reference>
<gene>
    <name evidence="2" type="ORF">Tci_539132</name>
</gene>
<dbReference type="InterPro" id="IPR043502">
    <property type="entry name" value="DNA/RNA_pol_sf"/>
</dbReference>
<dbReference type="CDD" id="cd01650">
    <property type="entry name" value="RT_nLTR_like"/>
    <property type="match status" value="1"/>
</dbReference>
<name>A0A699IM48_TANCI</name>
<dbReference type="SUPFAM" id="SSF56672">
    <property type="entry name" value="DNA/RNA polymerases"/>
    <property type="match status" value="1"/>
</dbReference>
<evidence type="ECO:0000259" key="1">
    <source>
        <dbReference type="Pfam" id="PF00078"/>
    </source>
</evidence>
<protein>
    <recommendedName>
        <fullName evidence="1">Reverse transcriptase domain-containing protein</fullName>
    </recommendedName>
</protein>
<comment type="caution">
    <text evidence="2">The sequence shown here is derived from an EMBL/GenBank/DDBJ whole genome shotgun (WGS) entry which is preliminary data.</text>
</comment>
<dbReference type="PANTHER" id="PTHR46890">
    <property type="entry name" value="NON-LTR RETROLELEMENT REVERSE TRANSCRIPTASE-LIKE PROTEIN-RELATED"/>
    <property type="match status" value="1"/>
</dbReference>
<proteinExistence type="predicted"/>
<sequence length="504" mass="58231">SFSLEEEVFLGVMVKGEKTLKKLDRIMISEAFMDKFQAANGMFLPYMISDQSLVVLWLPNGMEKRKKAFRFFNFVTDKKEFLLIVKKAWEIKIEGYMMYIVVKKMKYMKPILNKLSWKNRNIFDRVTKLRDCLKEIQAEVDKQPHNKDIKAKSCKILSEYYEAMKDENNLMHKGRIISVCDEKEERFENDKVAEQFVKHFQEFLEVKNAMFEIEDSKAPGLDGYTARFYKSAWSIIGKDICKAVQDFFMNGKLLGEVNATLISLVPKVQNRDKVSDFRPIACCNVLYKCISKIITNRLKGVLGRLVHESQSAFIAGRHITDNILRAREVALEQFGFPNKMVKWIMVCVSTTKLSININGEREGYFNGGRGLRQGDSMSPYLFTLVMEAFNIIIRKNITDAKEFKYRQGCQKLGITHICFGDDLLVFCHGDNKSMRVIKKDLEEFSSYSDLKANMSKSTVFFGELTNAEQSSILDIIPFEIGRLPVRYLGVPLITKKINAIVSHW</sequence>